<evidence type="ECO:0000313" key="1">
    <source>
        <dbReference type="EMBL" id="CEG41880.1"/>
    </source>
</evidence>
<dbReference type="Proteomes" id="UP000054928">
    <property type="component" value="Unassembled WGS sequence"/>
</dbReference>
<evidence type="ECO:0000313" key="2">
    <source>
        <dbReference type="Proteomes" id="UP000054928"/>
    </source>
</evidence>
<dbReference type="AlphaFoldDB" id="A0A0P1ALC8"/>
<keyword evidence="2" id="KW-1185">Reference proteome</keyword>
<protein>
    <submittedName>
        <fullName evidence="1">Uncharacterized protein</fullName>
    </submittedName>
</protein>
<sequence length="54" mass="5800">MMIDVPSSACQIRAHANQVIGDRLHAKQPLLIDPVSSAKLECKETAMTLSPLVA</sequence>
<reference evidence="2" key="1">
    <citation type="submission" date="2014-09" db="EMBL/GenBank/DDBJ databases">
        <authorList>
            <person name="Sharma Rahul"/>
            <person name="Thines Marco"/>
        </authorList>
    </citation>
    <scope>NUCLEOTIDE SEQUENCE [LARGE SCALE GENOMIC DNA]</scope>
</reference>
<organism evidence="1 2">
    <name type="scientific">Plasmopara halstedii</name>
    <name type="common">Downy mildew of sunflower</name>
    <dbReference type="NCBI Taxonomy" id="4781"/>
    <lineage>
        <taxon>Eukaryota</taxon>
        <taxon>Sar</taxon>
        <taxon>Stramenopiles</taxon>
        <taxon>Oomycota</taxon>
        <taxon>Peronosporomycetes</taxon>
        <taxon>Peronosporales</taxon>
        <taxon>Peronosporaceae</taxon>
        <taxon>Plasmopara</taxon>
    </lineage>
</organism>
<dbReference type="GeneID" id="36407250"/>
<accession>A0A0P1ALC8</accession>
<name>A0A0P1ALC8_PLAHL</name>
<dbReference type="EMBL" id="CCYD01000610">
    <property type="protein sequence ID" value="CEG41880.1"/>
    <property type="molecule type" value="Genomic_DNA"/>
</dbReference>
<proteinExistence type="predicted"/>
<dbReference type="RefSeq" id="XP_024578249.1">
    <property type="nucleotide sequence ID" value="XM_024727698.1"/>
</dbReference>